<evidence type="ECO:0000313" key="8">
    <source>
        <dbReference type="Proteomes" id="UP001458946"/>
    </source>
</evidence>
<dbReference type="InterPro" id="IPR029044">
    <property type="entry name" value="Nucleotide-diphossugar_trans"/>
</dbReference>
<dbReference type="Proteomes" id="UP001458946">
    <property type="component" value="Unassembled WGS sequence"/>
</dbReference>
<keyword evidence="4" id="KW-0808">Transferase</keyword>
<keyword evidence="3" id="KW-0328">Glycosyltransferase</keyword>
<proteinExistence type="predicted"/>
<feature type="domain" description="Glycosyltransferase 2-like" evidence="6">
    <location>
        <begin position="5"/>
        <end position="97"/>
    </location>
</feature>
<evidence type="ECO:0000256" key="5">
    <source>
        <dbReference type="ARBA" id="ARBA00023136"/>
    </source>
</evidence>
<accession>A0ABP9VEX7</accession>
<dbReference type="EMBL" id="BAABRN010000067">
    <property type="protein sequence ID" value="GAA5503784.1"/>
    <property type="molecule type" value="Genomic_DNA"/>
</dbReference>
<evidence type="ECO:0000259" key="6">
    <source>
        <dbReference type="Pfam" id="PF00535"/>
    </source>
</evidence>
<dbReference type="PANTHER" id="PTHR43646:SF2">
    <property type="entry name" value="GLYCOSYLTRANSFERASE 2-LIKE DOMAIN-CONTAINING PROTEIN"/>
    <property type="match status" value="1"/>
</dbReference>
<evidence type="ECO:0000256" key="1">
    <source>
        <dbReference type="ARBA" id="ARBA00004236"/>
    </source>
</evidence>
<name>A0ABP9VEX7_9DEIO</name>
<dbReference type="RefSeq" id="WP_353543756.1">
    <property type="nucleotide sequence ID" value="NZ_BAABRN010000067.1"/>
</dbReference>
<keyword evidence="5" id="KW-0472">Membrane</keyword>
<dbReference type="SUPFAM" id="SSF53448">
    <property type="entry name" value="Nucleotide-diphospho-sugar transferases"/>
    <property type="match status" value="1"/>
</dbReference>
<dbReference type="Pfam" id="PF00535">
    <property type="entry name" value="Glycos_transf_2"/>
    <property type="match status" value="1"/>
</dbReference>
<protein>
    <recommendedName>
        <fullName evidence="6">Glycosyltransferase 2-like domain-containing protein</fullName>
    </recommendedName>
</protein>
<evidence type="ECO:0000313" key="7">
    <source>
        <dbReference type="EMBL" id="GAA5503784.1"/>
    </source>
</evidence>
<comment type="subcellular location">
    <subcellularLocation>
        <location evidence="1">Cell membrane</location>
    </subcellularLocation>
</comment>
<dbReference type="InterPro" id="IPR001173">
    <property type="entry name" value="Glyco_trans_2-like"/>
</dbReference>
<gene>
    <name evidence="7" type="ORF">Dxin01_03547</name>
</gene>
<comment type="caution">
    <text evidence="7">The sequence shown here is derived from an EMBL/GenBank/DDBJ whole genome shotgun (WGS) entry which is preliminary data.</text>
</comment>
<reference evidence="7 8" key="1">
    <citation type="submission" date="2024-02" db="EMBL/GenBank/DDBJ databases">
        <title>Deinococcus xinjiangensis NBRC 107630.</title>
        <authorList>
            <person name="Ichikawa N."/>
            <person name="Katano-Makiyama Y."/>
            <person name="Hidaka K."/>
        </authorList>
    </citation>
    <scope>NUCLEOTIDE SEQUENCE [LARGE SCALE GENOMIC DNA]</scope>
    <source>
        <strain evidence="7 8">NBRC 107630</strain>
    </source>
</reference>
<keyword evidence="8" id="KW-1185">Reference proteome</keyword>
<evidence type="ECO:0000256" key="3">
    <source>
        <dbReference type="ARBA" id="ARBA00022676"/>
    </source>
</evidence>
<evidence type="ECO:0000256" key="4">
    <source>
        <dbReference type="ARBA" id="ARBA00022679"/>
    </source>
</evidence>
<sequence>MPEFTVIIPAWNEAKYLPATLRALERQSYAPKEVIVVDNMSRDHTGEIARAWGATVLLCEKKGVAYARQMGLEAARTDWIATTDADSLPIREWLGFMNVAASVSGRTALYGPMRFFGLKEPYPRLTELSYSTFLHVARVMGKPNMGAANMAYSREAALMVGGYAAVEAYEDVILGQELGRMGDIAYVSGALVETSARRLDKGVVQFLWRHFKNVTGHTRGYFDEMRE</sequence>
<dbReference type="Gene3D" id="3.90.550.10">
    <property type="entry name" value="Spore Coat Polysaccharide Biosynthesis Protein SpsA, Chain A"/>
    <property type="match status" value="1"/>
</dbReference>
<evidence type="ECO:0000256" key="2">
    <source>
        <dbReference type="ARBA" id="ARBA00022475"/>
    </source>
</evidence>
<keyword evidence="2" id="KW-1003">Cell membrane</keyword>
<organism evidence="7 8">
    <name type="scientific">Deinococcus xinjiangensis</name>
    <dbReference type="NCBI Taxonomy" id="457454"/>
    <lineage>
        <taxon>Bacteria</taxon>
        <taxon>Thermotogati</taxon>
        <taxon>Deinococcota</taxon>
        <taxon>Deinococci</taxon>
        <taxon>Deinococcales</taxon>
        <taxon>Deinococcaceae</taxon>
        <taxon>Deinococcus</taxon>
    </lineage>
</organism>
<dbReference type="PANTHER" id="PTHR43646">
    <property type="entry name" value="GLYCOSYLTRANSFERASE"/>
    <property type="match status" value="1"/>
</dbReference>